<feature type="transmembrane region" description="Helical" evidence="1">
    <location>
        <begin position="72"/>
        <end position="90"/>
    </location>
</feature>
<feature type="transmembrane region" description="Helical" evidence="1">
    <location>
        <begin position="12"/>
        <end position="31"/>
    </location>
</feature>
<feature type="transmembrane region" description="Helical" evidence="1">
    <location>
        <begin position="260"/>
        <end position="278"/>
    </location>
</feature>
<name>A0ABU6IHG8_9ACTN</name>
<feature type="transmembrane region" description="Helical" evidence="1">
    <location>
        <begin position="153"/>
        <end position="178"/>
    </location>
</feature>
<evidence type="ECO:0000256" key="1">
    <source>
        <dbReference type="SAM" id="Phobius"/>
    </source>
</evidence>
<dbReference type="EMBL" id="JAYMFF010000008">
    <property type="protein sequence ID" value="MEC4175798.1"/>
    <property type="molecule type" value="Genomic_DNA"/>
</dbReference>
<keyword evidence="1" id="KW-0812">Transmembrane</keyword>
<reference evidence="2 3" key="1">
    <citation type="submission" date="2024-01" db="EMBL/GenBank/DDBJ databases">
        <title>novel species in genus Adlercreutzia.</title>
        <authorList>
            <person name="Liu X."/>
        </authorList>
    </citation>
    <scope>NUCLEOTIDE SEQUENCE [LARGE SCALE GENOMIC DNA]</scope>
    <source>
        <strain evidence="2 3">R7</strain>
    </source>
</reference>
<dbReference type="Proteomes" id="UP001349994">
    <property type="component" value="Unassembled WGS sequence"/>
</dbReference>
<sequence length="283" mass="30148">MLNVLRAQWYRIVRNRAFWGLLITFAVIMAWDMVSVGQNYHGQEGYFDGIPPIGQDGVKVNLDAGAYLGKGGVGYFLLTLVLLLVASLFAEEWREGACRSLAAAPSFRRDYVLASALTVALITLLFIVVAWVAVRAVIPWFPLLGVGDEMGRFARWAAQMVLALEGYGMLTIAVAAATKRLGPTLLAALLLGTGQFEILLANGYVIADQVAQLAGLPALPGASGVAAAFFDSPAMLPSWLPAAQLQWMMGEGATPTAADVAPVALLAAVAIAVAWFAVRRRAL</sequence>
<comment type="caution">
    <text evidence="2">The sequence shown here is derived from an EMBL/GenBank/DDBJ whole genome shotgun (WGS) entry which is preliminary data.</text>
</comment>
<keyword evidence="1" id="KW-1133">Transmembrane helix</keyword>
<protein>
    <submittedName>
        <fullName evidence="2">ABC transporter permease</fullName>
    </submittedName>
</protein>
<dbReference type="RefSeq" id="WP_338209798.1">
    <property type="nucleotide sequence ID" value="NZ_JAYMFF010000008.1"/>
</dbReference>
<dbReference type="Pfam" id="PF12730">
    <property type="entry name" value="ABC2_membrane_4"/>
    <property type="match status" value="1"/>
</dbReference>
<gene>
    <name evidence="2" type="ORF">VIN30_04980</name>
</gene>
<organism evidence="2 3">
    <name type="scientific">Adlercreutzia wanghongyangiae</name>
    <dbReference type="NCBI Taxonomy" id="3111451"/>
    <lineage>
        <taxon>Bacteria</taxon>
        <taxon>Bacillati</taxon>
        <taxon>Actinomycetota</taxon>
        <taxon>Coriobacteriia</taxon>
        <taxon>Eggerthellales</taxon>
        <taxon>Eggerthellaceae</taxon>
        <taxon>Adlercreutzia</taxon>
    </lineage>
</organism>
<evidence type="ECO:0000313" key="3">
    <source>
        <dbReference type="Proteomes" id="UP001349994"/>
    </source>
</evidence>
<evidence type="ECO:0000313" key="2">
    <source>
        <dbReference type="EMBL" id="MEC4175798.1"/>
    </source>
</evidence>
<feature type="transmembrane region" description="Helical" evidence="1">
    <location>
        <begin position="185"/>
        <end position="207"/>
    </location>
</feature>
<feature type="transmembrane region" description="Helical" evidence="1">
    <location>
        <begin position="111"/>
        <end position="133"/>
    </location>
</feature>
<accession>A0ABU6IHG8</accession>
<keyword evidence="3" id="KW-1185">Reference proteome</keyword>
<proteinExistence type="predicted"/>
<keyword evidence="1" id="KW-0472">Membrane</keyword>